<name>U6M5G8_EIMMA</name>
<reference evidence="2" key="2">
    <citation type="submission" date="2013-10" db="EMBL/GenBank/DDBJ databases">
        <authorList>
            <person name="Aslett M."/>
        </authorList>
    </citation>
    <scope>NUCLEOTIDE SEQUENCE [LARGE SCALE GENOMIC DNA]</scope>
    <source>
        <strain evidence="2">Weybridge</strain>
    </source>
</reference>
<feature type="compositionally biased region" description="Basic and acidic residues" evidence="1">
    <location>
        <begin position="262"/>
        <end position="278"/>
    </location>
</feature>
<organism evidence="2 3">
    <name type="scientific">Eimeria maxima</name>
    <name type="common">Coccidian parasite</name>
    <dbReference type="NCBI Taxonomy" id="5804"/>
    <lineage>
        <taxon>Eukaryota</taxon>
        <taxon>Sar</taxon>
        <taxon>Alveolata</taxon>
        <taxon>Apicomplexa</taxon>
        <taxon>Conoidasida</taxon>
        <taxon>Coccidia</taxon>
        <taxon>Eucoccidiorida</taxon>
        <taxon>Eimeriorina</taxon>
        <taxon>Eimeriidae</taxon>
        <taxon>Eimeria</taxon>
    </lineage>
</organism>
<evidence type="ECO:0000313" key="2">
    <source>
        <dbReference type="EMBL" id="CDJ58308.1"/>
    </source>
</evidence>
<feature type="compositionally biased region" description="Low complexity" evidence="1">
    <location>
        <begin position="304"/>
        <end position="329"/>
    </location>
</feature>
<sequence>MPDLPNIFEIRVNQGGPSASASSEPPTVGSGLAPPGNSSPRAFRSPPPGVVFATIASVVAVVVLVFLCSRVYQRSALHGRRSRKLASSKDDDAHVDTCGDSGDDEKERQQEIPQSPRSPGLEALNLPLKKRLLLRVAETGTGGSGLNPRQQRQQLLLHEQGGAAPGFSPPRVVTRQEELESLGHAVPSALSSAQQGVPEGSMLLQLLSNPTDQRAAGNRGSRAREAGSVDEQKLQTRLQGEQGRGCWQSRQQQLQERKRKQRQELELLEEEPKKRERTLQPAELLGAEIEEDSWIAPESPSTETSQRGSSQQTLQSSTTPASTSLSTPSHFRENVVPGSSVIFFAAPHADTTVVSSSDEAAAAPAAGAAAASTGAAVERPFPSSAAWTPSGGGMSLEMPVTASKMVGGRIVDEGTAAVEEAAGSARGTSLSHPNLIQQLGAPGDAFPSARDHPLVRLPKPVVSKTPHGIAINFQRALSNRSTMREVVPLLLRAHKLLSREFLYAGHMVDLALAAEALIEYGMQYQSQSLASFQLFYTLEKLAIRFVVLDCVVSTLVVLDQTPDPRLWKRFADAIKDDATLISSDVEMPLGRPNVNVGRAQQLIRAIQVFKTGRRPDPEELLQIKKWLFCSPTSPRRFRKKEFDPWRKGCLPPTDKQ</sequence>
<reference evidence="2" key="1">
    <citation type="submission" date="2013-10" db="EMBL/GenBank/DDBJ databases">
        <title>Genomic analysis of the causative agents of coccidiosis in chickens.</title>
        <authorList>
            <person name="Reid A.J."/>
            <person name="Blake D."/>
            <person name="Billington K."/>
            <person name="Browne H."/>
            <person name="Dunn M."/>
            <person name="Hung S."/>
            <person name="Kawahara F."/>
            <person name="Miranda-Saavedra D."/>
            <person name="Mourier T."/>
            <person name="Nagra H."/>
            <person name="Otto T.D."/>
            <person name="Rawlings N."/>
            <person name="Sanchez A."/>
            <person name="Sanders M."/>
            <person name="Subramaniam C."/>
            <person name="Tay Y."/>
            <person name="Dear P."/>
            <person name="Doerig C."/>
            <person name="Gruber A."/>
            <person name="Parkinson J."/>
            <person name="Shirley M."/>
            <person name="Wan K.L."/>
            <person name="Berriman M."/>
            <person name="Tomley F."/>
            <person name="Pain A."/>
        </authorList>
    </citation>
    <scope>NUCLEOTIDE SEQUENCE [LARGE SCALE GENOMIC DNA]</scope>
    <source>
        <strain evidence="2">Weybridge</strain>
    </source>
</reference>
<feature type="compositionally biased region" description="Basic and acidic residues" evidence="1">
    <location>
        <begin position="222"/>
        <end position="234"/>
    </location>
</feature>
<feature type="region of interest" description="Disordered" evidence="1">
    <location>
        <begin position="212"/>
        <end position="332"/>
    </location>
</feature>
<evidence type="ECO:0000313" key="3">
    <source>
        <dbReference type="Proteomes" id="UP000030763"/>
    </source>
</evidence>
<dbReference type="AlphaFoldDB" id="U6M5G8"/>
<dbReference type="OrthoDB" id="348494at2759"/>
<keyword evidence="3" id="KW-1185">Reference proteome</keyword>
<proteinExistence type="predicted"/>
<dbReference type="RefSeq" id="XP_013334954.1">
    <property type="nucleotide sequence ID" value="XM_013479500.1"/>
</dbReference>
<evidence type="ECO:0000256" key="1">
    <source>
        <dbReference type="SAM" id="MobiDB-lite"/>
    </source>
</evidence>
<dbReference type="VEuPathDB" id="ToxoDB:EMWEY_00014980"/>
<feature type="compositionally biased region" description="Basic and acidic residues" evidence="1">
    <location>
        <begin position="87"/>
        <end position="97"/>
    </location>
</feature>
<accession>U6M5G8</accession>
<dbReference type="EMBL" id="HG719591">
    <property type="protein sequence ID" value="CDJ58308.1"/>
    <property type="molecule type" value="Genomic_DNA"/>
</dbReference>
<feature type="region of interest" description="Disordered" evidence="1">
    <location>
        <begin position="79"/>
        <end position="124"/>
    </location>
</feature>
<dbReference type="GeneID" id="25335484"/>
<feature type="region of interest" description="Disordered" evidence="1">
    <location>
        <begin position="12"/>
        <end position="41"/>
    </location>
</feature>
<protein>
    <submittedName>
        <fullName evidence="2">Uncharacterized protein</fullName>
    </submittedName>
</protein>
<gene>
    <name evidence="2" type="ORF">EMWEY_00014980</name>
</gene>
<dbReference type="Proteomes" id="UP000030763">
    <property type="component" value="Unassembled WGS sequence"/>
</dbReference>